<dbReference type="RefSeq" id="WP_148871835.1">
    <property type="nucleotide sequence ID" value="NZ_VSTF01000002.1"/>
</dbReference>
<dbReference type="GO" id="GO:0016787">
    <property type="term" value="F:hydrolase activity"/>
    <property type="evidence" value="ECO:0007669"/>
    <property type="project" value="UniProtKB-KW"/>
</dbReference>
<dbReference type="Gene3D" id="3.40.50.1820">
    <property type="entry name" value="alpha/beta hydrolase"/>
    <property type="match status" value="1"/>
</dbReference>
<dbReference type="AlphaFoldDB" id="A0A5S4VP76"/>
<feature type="domain" description="AB hydrolase-1" evidence="1">
    <location>
        <begin position="59"/>
        <end position="192"/>
    </location>
</feature>
<accession>A0A5S4VP76</accession>
<name>A0A5S4VP76_9FIRM</name>
<dbReference type="InterPro" id="IPR029058">
    <property type="entry name" value="AB_hydrolase_fold"/>
</dbReference>
<dbReference type="InterPro" id="IPR000073">
    <property type="entry name" value="AB_hydrolase_1"/>
</dbReference>
<keyword evidence="2" id="KW-0378">Hydrolase</keyword>
<proteinExistence type="predicted"/>
<dbReference type="PANTHER" id="PTHR43358:SF4">
    <property type="entry name" value="ALPHA_BETA HYDROLASE FOLD-1 DOMAIN-CONTAINING PROTEIN"/>
    <property type="match status" value="1"/>
</dbReference>
<organism evidence="2 3">
    <name type="scientific">Agathobacter rectalis</name>
    <dbReference type="NCBI Taxonomy" id="39491"/>
    <lineage>
        <taxon>Bacteria</taxon>
        <taxon>Bacillati</taxon>
        <taxon>Bacillota</taxon>
        <taxon>Clostridia</taxon>
        <taxon>Lachnospirales</taxon>
        <taxon>Lachnospiraceae</taxon>
        <taxon>Agathobacter</taxon>
    </lineage>
</organism>
<dbReference type="InterPro" id="IPR052920">
    <property type="entry name" value="DNA-binding_regulatory"/>
</dbReference>
<gene>
    <name evidence="2" type="ORF">FYL31_02315</name>
</gene>
<dbReference type="Proteomes" id="UP000324327">
    <property type="component" value="Unassembled WGS sequence"/>
</dbReference>
<dbReference type="Pfam" id="PF00561">
    <property type="entry name" value="Abhydrolase_1"/>
    <property type="match status" value="1"/>
</dbReference>
<dbReference type="EMBL" id="VSTF01000002">
    <property type="protein sequence ID" value="TYL61137.1"/>
    <property type="molecule type" value="Genomic_DNA"/>
</dbReference>
<comment type="caution">
    <text evidence="2">The sequence shown here is derived from an EMBL/GenBank/DDBJ whole genome shotgun (WGS) entry which is preliminary data.</text>
</comment>
<evidence type="ECO:0000313" key="2">
    <source>
        <dbReference type="EMBL" id="TYL61137.1"/>
    </source>
</evidence>
<reference evidence="2 3" key="2">
    <citation type="submission" date="2019-09" db="EMBL/GenBank/DDBJ databases">
        <title>Strain-level analysis of Eubacterium rectale using genomes from metagenomes.</title>
        <authorList>
            <person name="Karcher N."/>
            <person name="Segata N."/>
        </authorList>
    </citation>
    <scope>NUCLEOTIDE SEQUENCE [LARGE SCALE GENOMIC DNA]</scope>
    <source>
        <strain evidence="2 3">T3WBe13</strain>
    </source>
</reference>
<evidence type="ECO:0000259" key="1">
    <source>
        <dbReference type="Pfam" id="PF00561"/>
    </source>
</evidence>
<protein>
    <submittedName>
        <fullName evidence="2">Alpha/beta hydrolase</fullName>
    </submittedName>
</protein>
<sequence length="286" mass="32705">MKTKVKRKKVYFITADDDEYRILIDAYKIKNQSNETVMIQAFDNTKLIGHYYEREKGAPLIVFFHGLWGHSYLDGVPIYRITQKHNWNLLLCDLRAQGDSEGKFSTLGVLEKYDCLDWVEWAQNRFGDKNPIFLMGVSMGASIVMMSSDLELPDSVYGIIDDCGFTSTLDVIKQNNNKQISKYIPKNLFPTMLNVGTKIWGSFDLSDADACKALAHTDIPLLIIHGDEDMQAPLSMAYKLYDSCNGEKQLYIVHGADHSENYRKDPGGYEKIVTKFIEERIERKGD</sequence>
<dbReference type="PANTHER" id="PTHR43358">
    <property type="entry name" value="ALPHA/BETA-HYDROLASE"/>
    <property type="match status" value="1"/>
</dbReference>
<evidence type="ECO:0000313" key="3">
    <source>
        <dbReference type="Proteomes" id="UP000324327"/>
    </source>
</evidence>
<dbReference type="SUPFAM" id="SSF53474">
    <property type="entry name" value="alpha/beta-Hydrolases"/>
    <property type="match status" value="1"/>
</dbReference>
<reference evidence="2 3" key="1">
    <citation type="submission" date="2019-08" db="EMBL/GenBank/DDBJ databases">
        <authorList>
            <person name="Duncan S."/>
            <person name="Walker A."/>
        </authorList>
    </citation>
    <scope>NUCLEOTIDE SEQUENCE [LARGE SCALE GENOMIC DNA]</scope>
    <source>
        <strain evidence="2 3">T3WBe13</strain>
    </source>
</reference>